<dbReference type="GO" id="GO:0098887">
    <property type="term" value="P:neurotransmitter receptor transport, endosome to postsynaptic membrane"/>
    <property type="evidence" value="ECO:0007669"/>
    <property type="project" value="TreeGrafter"/>
</dbReference>
<dbReference type="EMBL" id="LN609529">
    <property type="protein sequence ID" value="CEF69395.1"/>
    <property type="molecule type" value="Genomic_DNA"/>
</dbReference>
<dbReference type="InterPro" id="IPR050614">
    <property type="entry name" value="Synaptic_Scaffolding_LAP-MAGUK"/>
</dbReference>
<dbReference type="GO" id="GO:0014069">
    <property type="term" value="C:postsynaptic density"/>
    <property type="evidence" value="ECO:0007669"/>
    <property type="project" value="TreeGrafter"/>
</dbReference>
<feature type="transmembrane region" description="Helical" evidence="1">
    <location>
        <begin position="293"/>
        <end position="314"/>
    </location>
</feature>
<feature type="domain" description="PDZ" evidence="2">
    <location>
        <begin position="22"/>
        <end position="97"/>
    </location>
</feature>
<gene>
    <name evidence="3 5 6" type="ORF">SRAE_2000404400</name>
</gene>
<dbReference type="PANTHER" id="PTHR23119">
    <property type="entry name" value="DISCS LARGE"/>
    <property type="match status" value="1"/>
</dbReference>
<dbReference type="GO" id="GO:0005912">
    <property type="term" value="C:adherens junction"/>
    <property type="evidence" value="ECO:0007669"/>
    <property type="project" value="TreeGrafter"/>
</dbReference>
<accession>A0A090LPD8</accession>
<dbReference type="InterPro" id="IPR036034">
    <property type="entry name" value="PDZ_sf"/>
</dbReference>
<evidence type="ECO:0000313" key="5">
    <source>
        <dbReference type="WBParaSite" id="SRAE_2000404400.1"/>
    </source>
</evidence>
<dbReference type="GO" id="GO:0098609">
    <property type="term" value="P:cell-cell adhesion"/>
    <property type="evidence" value="ECO:0007669"/>
    <property type="project" value="TreeGrafter"/>
</dbReference>
<dbReference type="Pfam" id="PF00595">
    <property type="entry name" value="PDZ"/>
    <property type="match status" value="1"/>
</dbReference>
<dbReference type="GO" id="GO:0045197">
    <property type="term" value="P:establishment or maintenance of epithelial cell apical/basal polarity"/>
    <property type="evidence" value="ECO:0007669"/>
    <property type="project" value="TreeGrafter"/>
</dbReference>
<dbReference type="PANTHER" id="PTHR23119:SF50">
    <property type="entry name" value="PDZ DOMAIN-CONTAINING PROTEIN"/>
    <property type="match status" value="1"/>
</dbReference>
<dbReference type="AlphaFoldDB" id="A0A090LPD8"/>
<dbReference type="WormBase" id="SRAE_2000404400">
    <property type="protein sequence ID" value="SRP11286"/>
    <property type="gene ID" value="WBGene00264272"/>
</dbReference>
<keyword evidence="4" id="KW-1185">Reference proteome</keyword>
<proteinExistence type="predicted"/>
<dbReference type="OrthoDB" id="123971at2759"/>
<dbReference type="InterPro" id="IPR001478">
    <property type="entry name" value="PDZ"/>
</dbReference>
<name>A0A090LPD8_STRRB</name>
<reference evidence="5" key="2">
    <citation type="submission" date="2020-12" db="UniProtKB">
        <authorList>
            <consortium name="WormBaseParasite"/>
        </authorList>
    </citation>
    <scope>IDENTIFICATION</scope>
</reference>
<sequence length="317" mass="35710">MVLTEPDILQFTEYNFTLKKEVVLINRDDNDGLGFTIIGGIDYPYFPGHNGIFIVSVRPNTVVGRDGRLKAGDLIHTVNGKSLHNIKHSNAVQILKNLKPGPVVFEVTFNAEKCILLQLKQTTVPGKGVFKNRGSLCSEILKRDSNLTLTNKMTAVIGNQTSENLFNYTQKYKNELDKYDEADDTGISDTETDSVSTKNNYTPYLRHRFISSSSSIYGKNNYNKSSASYEYMNFEDDDILERASTVSYTPSVVGNFHDENCITITETPKRKRTFSLNDNENLIDDDIIPYSEYMVAVVGVGAVATFSVLVYKYFFKK</sequence>
<dbReference type="GO" id="GO:0098968">
    <property type="term" value="P:neurotransmitter receptor transport postsynaptic membrane to endosome"/>
    <property type="evidence" value="ECO:0007669"/>
    <property type="project" value="TreeGrafter"/>
</dbReference>
<reference evidence="3 4" key="1">
    <citation type="submission" date="2014-09" db="EMBL/GenBank/DDBJ databases">
        <authorList>
            <person name="Martin A.A."/>
        </authorList>
    </citation>
    <scope>NUCLEOTIDE SEQUENCE</scope>
    <source>
        <strain evidence="4">ED321</strain>
        <strain evidence="3">ED321 Heterogonic</strain>
    </source>
</reference>
<organism evidence="3">
    <name type="scientific">Strongyloides ratti</name>
    <name type="common">Parasitic roundworm</name>
    <dbReference type="NCBI Taxonomy" id="34506"/>
    <lineage>
        <taxon>Eukaryota</taxon>
        <taxon>Metazoa</taxon>
        <taxon>Ecdysozoa</taxon>
        <taxon>Nematoda</taxon>
        <taxon>Chromadorea</taxon>
        <taxon>Rhabditida</taxon>
        <taxon>Tylenchina</taxon>
        <taxon>Panagrolaimomorpha</taxon>
        <taxon>Strongyloidoidea</taxon>
        <taxon>Strongyloididae</taxon>
        <taxon>Strongyloides</taxon>
    </lineage>
</organism>
<dbReference type="WBParaSite" id="SRAE_2000404400.1">
    <property type="protein sequence ID" value="SRAE_2000404400.1"/>
    <property type="gene ID" value="WBGene00264272"/>
</dbReference>
<dbReference type="STRING" id="34506.A0A090LPD8"/>
<evidence type="ECO:0000259" key="2">
    <source>
        <dbReference type="PROSITE" id="PS50106"/>
    </source>
</evidence>
<dbReference type="GeneID" id="36381765"/>
<keyword evidence="1" id="KW-1133">Transmembrane helix</keyword>
<evidence type="ECO:0000256" key="1">
    <source>
        <dbReference type="SAM" id="Phobius"/>
    </source>
</evidence>
<dbReference type="GO" id="GO:0043113">
    <property type="term" value="P:receptor clustering"/>
    <property type="evidence" value="ECO:0007669"/>
    <property type="project" value="TreeGrafter"/>
</dbReference>
<keyword evidence="1" id="KW-0472">Membrane</keyword>
<dbReference type="SMART" id="SM00228">
    <property type="entry name" value="PDZ"/>
    <property type="match status" value="1"/>
</dbReference>
<dbReference type="PROSITE" id="PS50106">
    <property type="entry name" value="PDZ"/>
    <property type="match status" value="1"/>
</dbReference>
<keyword evidence="1" id="KW-0812">Transmembrane</keyword>
<dbReference type="GO" id="GO:0045211">
    <property type="term" value="C:postsynaptic membrane"/>
    <property type="evidence" value="ECO:0007669"/>
    <property type="project" value="TreeGrafter"/>
</dbReference>
<evidence type="ECO:0000313" key="3">
    <source>
        <dbReference type="EMBL" id="CEF69395.1"/>
    </source>
</evidence>
<dbReference type="RefSeq" id="XP_024508595.1">
    <property type="nucleotide sequence ID" value="XM_024642867.1"/>
</dbReference>
<dbReference type="SUPFAM" id="SSF50156">
    <property type="entry name" value="PDZ domain-like"/>
    <property type="match status" value="1"/>
</dbReference>
<dbReference type="CDD" id="cd00136">
    <property type="entry name" value="PDZ_canonical"/>
    <property type="match status" value="1"/>
</dbReference>
<dbReference type="Proteomes" id="UP000035682">
    <property type="component" value="Unplaced"/>
</dbReference>
<evidence type="ECO:0000313" key="4">
    <source>
        <dbReference type="Proteomes" id="UP000035682"/>
    </source>
</evidence>
<evidence type="ECO:0000313" key="6">
    <source>
        <dbReference type="WormBase" id="SRAE_2000404400"/>
    </source>
</evidence>
<dbReference type="Gene3D" id="2.30.42.10">
    <property type="match status" value="1"/>
</dbReference>
<dbReference type="GO" id="GO:0016323">
    <property type="term" value="C:basolateral plasma membrane"/>
    <property type="evidence" value="ECO:0007669"/>
    <property type="project" value="TreeGrafter"/>
</dbReference>
<dbReference type="CTD" id="36381765"/>
<dbReference type="GO" id="GO:0019901">
    <property type="term" value="F:protein kinase binding"/>
    <property type="evidence" value="ECO:0007669"/>
    <property type="project" value="TreeGrafter"/>
</dbReference>
<protein>
    <submittedName>
        <fullName evidence="3 5">Synaptojanin-2-binding protein</fullName>
    </submittedName>
</protein>